<dbReference type="InterPro" id="IPR015947">
    <property type="entry name" value="PUA-like_sf"/>
</dbReference>
<evidence type="ECO:0000256" key="9">
    <source>
        <dbReference type="SAM" id="MobiDB-lite"/>
    </source>
</evidence>
<keyword evidence="2" id="KW-0158">Chromosome</keyword>
<dbReference type="GO" id="GO:0003690">
    <property type="term" value="F:double-stranded DNA binding"/>
    <property type="evidence" value="ECO:0007669"/>
    <property type="project" value="TreeGrafter"/>
</dbReference>
<evidence type="ECO:0000259" key="12">
    <source>
        <dbReference type="PROSITE" id="PS50868"/>
    </source>
</evidence>
<comment type="subcellular location">
    <subcellularLocation>
        <location evidence="1">Chromosome</location>
    </subcellularLocation>
    <subcellularLocation>
        <location evidence="8">Nucleus</location>
    </subcellularLocation>
</comment>
<dbReference type="Pfam" id="PF00856">
    <property type="entry name" value="SET"/>
    <property type="match status" value="1"/>
</dbReference>
<keyword evidence="3 14" id="KW-0489">Methyltransferase</keyword>
<dbReference type="Pfam" id="PF02182">
    <property type="entry name" value="SAD_SRA"/>
    <property type="match status" value="1"/>
</dbReference>
<dbReference type="GO" id="GO:0008270">
    <property type="term" value="F:zinc ion binding"/>
    <property type="evidence" value="ECO:0007669"/>
    <property type="project" value="InterPro"/>
</dbReference>
<evidence type="ECO:0000256" key="3">
    <source>
        <dbReference type="ARBA" id="ARBA00022603"/>
    </source>
</evidence>
<dbReference type="Gene3D" id="2.170.270.10">
    <property type="entry name" value="SET domain"/>
    <property type="match status" value="1"/>
</dbReference>
<dbReference type="GO" id="GO:0005694">
    <property type="term" value="C:chromosome"/>
    <property type="evidence" value="ECO:0007669"/>
    <property type="project" value="UniProtKB-SubCell"/>
</dbReference>
<dbReference type="Pfam" id="PF05033">
    <property type="entry name" value="Pre-SET"/>
    <property type="match status" value="1"/>
</dbReference>
<evidence type="ECO:0000313" key="14">
    <source>
        <dbReference type="EMBL" id="KAF3324912.1"/>
    </source>
</evidence>
<dbReference type="PANTHER" id="PTHR45660">
    <property type="entry name" value="HISTONE-LYSINE N-METHYLTRANSFERASE SETMAR"/>
    <property type="match status" value="1"/>
</dbReference>
<evidence type="ECO:0000259" key="11">
    <source>
        <dbReference type="PROSITE" id="PS50867"/>
    </source>
</evidence>
<keyword evidence="5" id="KW-0949">S-adenosyl-L-methionine</keyword>
<feature type="domain" description="Post-SET" evidence="12">
    <location>
        <begin position="812"/>
        <end position="828"/>
    </location>
</feature>
<dbReference type="PROSITE" id="PS50868">
    <property type="entry name" value="POST_SET"/>
    <property type="match status" value="1"/>
</dbReference>
<dbReference type="InterPro" id="IPR051357">
    <property type="entry name" value="H3K9_HMTase_SUVAR3-9"/>
</dbReference>
<dbReference type="SUPFAM" id="SSF82199">
    <property type="entry name" value="SET domain"/>
    <property type="match status" value="1"/>
</dbReference>
<evidence type="ECO:0000256" key="6">
    <source>
        <dbReference type="ARBA" id="ARBA00022853"/>
    </source>
</evidence>
<dbReference type="SMART" id="SM00468">
    <property type="entry name" value="PreSET"/>
    <property type="match status" value="1"/>
</dbReference>
<dbReference type="GO" id="GO:0005634">
    <property type="term" value="C:nucleus"/>
    <property type="evidence" value="ECO:0007669"/>
    <property type="project" value="UniProtKB-SubCell"/>
</dbReference>
<dbReference type="OrthoDB" id="5792673at2759"/>
<keyword evidence="4 14" id="KW-0808">Transferase</keyword>
<dbReference type="InterPro" id="IPR001214">
    <property type="entry name" value="SET_dom"/>
</dbReference>
<dbReference type="InterPro" id="IPR036987">
    <property type="entry name" value="SRA-YDG_sf"/>
</dbReference>
<keyword evidence="15" id="KW-1185">Reference proteome</keyword>
<evidence type="ECO:0000313" key="15">
    <source>
        <dbReference type="Proteomes" id="UP000623129"/>
    </source>
</evidence>
<keyword evidence="6" id="KW-0156">Chromatin regulator</keyword>
<feature type="domain" description="YDG" evidence="13">
    <location>
        <begin position="369"/>
        <end position="523"/>
    </location>
</feature>
<dbReference type="AlphaFoldDB" id="A0A833V5G3"/>
<comment type="caution">
    <text evidence="14">The sequence shown here is derived from an EMBL/GenBank/DDBJ whole genome shotgun (WGS) entry which is preliminary data.</text>
</comment>
<evidence type="ECO:0000256" key="1">
    <source>
        <dbReference type="ARBA" id="ARBA00004286"/>
    </source>
</evidence>
<feature type="domain" description="Pre-SET" evidence="11">
    <location>
        <begin position="593"/>
        <end position="653"/>
    </location>
</feature>
<feature type="region of interest" description="Disordered" evidence="9">
    <location>
        <begin position="31"/>
        <end position="54"/>
    </location>
</feature>
<evidence type="ECO:0000259" key="13">
    <source>
        <dbReference type="PROSITE" id="PS51015"/>
    </source>
</evidence>
<evidence type="ECO:0000259" key="10">
    <source>
        <dbReference type="PROSITE" id="PS50280"/>
    </source>
</evidence>
<evidence type="ECO:0000256" key="8">
    <source>
        <dbReference type="PROSITE-ProRule" id="PRU00358"/>
    </source>
</evidence>
<dbReference type="PROSITE" id="PS50867">
    <property type="entry name" value="PRE_SET"/>
    <property type="match status" value="1"/>
</dbReference>
<dbReference type="SMART" id="SM00466">
    <property type="entry name" value="SRA"/>
    <property type="match status" value="1"/>
</dbReference>
<dbReference type="PROSITE" id="PS50280">
    <property type="entry name" value="SET"/>
    <property type="match status" value="1"/>
</dbReference>
<accession>A0A833V5G3</accession>
<dbReference type="Gene3D" id="2.30.280.10">
    <property type="entry name" value="SRA-YDG"/>
    <property type="match status" value="1"/>
</dbReference>
<dbReference type="InterPro" id="IPR046341">
    <property type="entry name" value="SET_dom_sf"/>
</dbReference>
<dbReference type="PROSITE" id="PS51575">
    <property type="entry name" value="SAM_MT43_SUVAR39_2"/>
    <property type="match status" value="1"/>
</dbReference>
<organism evidence="14 15">
    <name type="scientific">Carex littledalei</name>
    <dbReference type="NCBI Taxonomy" id="544730"/>
    <lineage>
        <taxon>Eukaryota</taxon>
        <taxon>Viridiplantae</taxon>
        <taxon>Streptophyta</taxon>
        <taxon>Embryophyta</taxon>
        <taxon>Tracheophyta</taxon>
        <taxon>Spermatophyta</taxon>
        <taxon>Magnoliopsida</taxon>
        <taxon>Liliopsida</taxon>
        <taxon>Poales</taxon>
        <taxon>Cyperaceae</taxon>
        <taxon>Cyperoideae</taxon>
        <taxon>Cariceae</taxon>
        <taxon>Carex</taxon>
        <taxon>Carex subgen. Euthyceras</taxon>
    </lineage>
</organism>
<gene>
    <name evidence="14" type="ORF">FCM35_KLT11069</name>
</gene>
<sequence length="828" mass="92415">MDETVIIQELSNKISDVPLAENLKRRSISADPELEEGEIPHKEMPLNEGENCNSSHKAGAVIEEGNAGEPLVAEGQNGKSILENDGAVDQWWMRSKVYPPPKRRSVSAIRRYPPGCGRNLGFTVAGFDSKRVQCKKVNGNSEEVGEADVMGSVNRFRHIADEHAKNESLKHKSFGLESDDPKVARDLDNRGAERFKGKGVNLDSKGTLNTAQNKVGKPIKIKILCKVKNEEASKTTVPSVKSPTERVKKSPMKVIAKKRVGIKRLPSFPRIDRRESGDVDLEEYGSRAIMQSGGLNGYRPGKKDDVPTDPRAKVKRCLRLFQVISRQLLQEVESGKKLPDMEINRIDLRTAKILGELNETLNRDKPVVGLVPGVEVGDEYRYRAELSVLGLHRPPQAGIDYTMWNGIHIATSIVASGGYSDDMENENVLIYTGAGGKPTGKTGHTEPEDQKLKRGNLALKNSIETKTPVRVIHGQSTSNSGKVVMTFTYDGLYRVEKYWREKETYMVKGEPKTVAVFKFRLKRLEGQPELNWSKLKKVQRSKVREGLCFKDISLGKEKLPICVINTIDNKNPRQFQYITKTVYPAWYQKTRPKGCTCKGPCSDPKTCSCAVKNGGQIPFNFNGAIVKAKRLIYECGPMCGCPPSCYNRVSQHGIKYPLEVFKTEKRGWGVRSLSSIPSGSFVCEYIGELLRDREAEQRTNDEYLFDIGHNYDDSALWEGLLSDDGIITDEVGAPSSEEGYTIDALERGNVGRFINHSCSPNLYAQDVLFDHDDKKMPHVMFFACENIPPLKELTYHYNYGIGAVRGSDGSVKVKECYCGASECKGRLY</sequence>
<dbReference type="InterPro" id="IPR007728">
    <property type="entry name" value="Pre-SET_dom"/>
</dbReference>
<proteinExistence type="predicted"/>
<reference evidence="14" key="1">
    <citation type="submission" date="2020-01" db="EMBL/GenBank/DDBJ databases">
        <title>Genome sequence of Kobresia littledalei, the first chromosome-level genome in the family Cyperaceae.</title>
        <authorList>
            <person name="Qu G."/>
        </authorList>
    </citation>
    <scope>NUCLEOTIDE SEQUENCE</scope>
    <source>
        <strain evidence="14">C.B.Clarke</strain>
        <tissue evidence="14">Leaf</tissue>
    </source>
</reference>
<name>A0A833V5G3_9POAL</name>
<dbReference type="Proteomes" id="UP000623129">
    <property type="component" value="Unassembled WGS sequence"/>
</dbReference>
<protein>
    <submittedName>
        <fullName evidence="14">Histone-lysine N-methyltransferase, H3 lysine-9 specific SUVH4-like protein</fullName>
    </submittedName>
</protein>
<dbReference type="GO" id="GO:0032259">
    <property type="term" value="P:methylation"/>
    <property type="evidence" value="ECO:0007669"/>
    <property type="project" value="UniProtKB-KW"/>
</dbReference>
<dbReference type="GO" id="GO:0042054">
    <property type="term" value="F:histone methyltransferase activity"/>
    <property type="evidence" value="ECO:0007669"/>
    <property type="project" value="InterPro"/>
</dbReference>
<dbReference type="InterPro" id="IPR003105">
    <property type="entry name" value="SRA_YDG"/>
</dbReference>
<evidence type="ECO:0000256" key="7">
    <source>
        <dbReference type="ARBA" id="ARBA00023242"/>
    </source>
</evidence>
<dbReference type="EMBL" id="SWLB01000021">
    <property type="protein sequence ID" value="KAF3324912.1"/>
    <property type="molecule type" value="Genomic_DNA"/>
</dbReference>
<evidence type="ECO:0000256" key="4">
    <source>
        <dbReference type="ARBA" id="ARBA00022679"/>
    </source>
</evidence>
<dbReference type="InterPro" id="IPR025794">
    <property type="entry name" value="H3-K9-MeTrfase_plant"/>
</dbReference>
<keyword evidence="7 8" id="KW-0539">Nucleus</keyword>
<dbReference type="SMART" id="SM00317">
    <property type="entry name" value="SET"/>
    <property type="match status" value="1"/>
</dbReference>
<evidence type="ECO:0000256" key="5">
    <source>
        <dbReference type="ARBA" id="ARBA00022691"/>
    </source>
</evidence>
<dbReference type="SUPFAM" id="SSF88697">
    <property type="entry name" value="PUA domain-like"/>
    <property type="match status" value="1"/>
</dbReference>
<dbReference type="PROSITE" id="PS51015">
    <property type="entry name" value="YDG"/>
    <property type="match status" value="1"/>
</dbReference>
<dbReference type="PANTHER" id="PTHR45660:SF46">
    <property type="entry name" value="HISTONE-LYSINE N-METHYLTRANSFERASE, H3 LYSINE-9 SPECIFIC SUVH6"/>
    <property type="match status" value="1"/>
</dbReference>
<evidence type="ECO:0000256" key="2">
    <source>
        <dbReference type="ARBA" id="ARBA00022454"/>
    </source>
</evidence>
<dbReference type="InterPro" id="IPR003616">
    <property type="entry name" value="Post-SET_dom"/>
</dbReference>
<feature type="domain" description="SET" evidence="10">
    <location>
        <begin position="656"/>
        <end position="798"/>
    </location>
</feature>